<keyword evidence="4" id="KW-1185">Reference proteome</keyword>
<dbReference type="SMART" id="SM00338">
    <property type="entry name" value="BRLZ"/>
    <property type="match status" value="1"/>
</dbReference>
<dbReference type="InterPro" id="IPR046347">
    <property type="entry name" value="bZIP_sf"/>
</dbReference>
<dbReference type="Gene3D" id="1.20.5.170">
    <property type="match status" value="1"/>
</dbReference>
<feature type="domain" description="BZIP" evidence="2">
    <location>
        <begin position="84"/>
        <end position="150"/>
    </location>
</feature>
<evidence type="ECO:0000313" key="3">
    <source>
        <dbReference type="EMBL" id="GER35892.1"/>
    </source>
</evidence>
<comment type="caution">
    <text evidence="3">The sequence shown here is derived from an EMBL/GenBank/DDBJ whole genome shotgun (WGS) entry which is preliminary data.</text>
</comment>
<protein>
    <submittedName>
        <fullName evidence="3">BZIP transcription factor family protein</fullName>
    </submittedName>
</protein>
<dbReference type="PROSITE" id="PS50217">
    <property type="entry name" value="BZIP"/>
    <property type="match status" value="1"/>
</dbReference>
<sequence length="214" mass="23977">MYGEELNFPSENFSSFDINDFLVQTQSSNNNNDDSLSDVQSRAHACTHAHACSPPGPDKTHTHTCIHVHTQIMPDEKTGPTIENKPKKTRPKGNREAVQKYRERKKARAESLENEVVKLRALNEEMMKRLQNRALLEDEVSRLKSFLVDIRGKIGSDIGSFPYKKQTISNNENNNNLAGTYVMSSCNGKREAAGFNCPGCKFDGNNSSGNSKRK</sequence>
<dbReference type="GO" id="GO:0000978">
    <property type="term" value="F:RNA polymerase II cis-regulatory region sequence-specific DNA binding"/>
    <property type="evidence" value="ECO:0007669"/>
    <property type="project" value="TreeGrafter"/>
</dbReference>
<dbReference type="EMBL" id="BKCP01005039">
    <property type="protein sequence ID" value="GER35892.1"/>
    <property type="molecule type" value="Genomic_DNA"/>
</dbReference>
<dbReference type="GO" id="GO:0000981">
    <property type="term" value="F:DNA-binding transcription factor activity, RNA polymerase II-specific"/>
    <property type="evidence" value="ECO:0007669"/>
    <property type="project" value="TreeGrafter"/>
</dbReference>
<gene>
    <name evidence="3" type="ORF">STAS_12199</name>
</gene>
<dbReference type="CDD" id="cd14686">
    <property type="entry name" value="bZIP"/>
    <property type="match status" value="1"/>
</dbReference>
<organism evidence="3 4">
    <name type="scientific">Striga asiatica</name>
    <name type="common">Asiatic witchweed</name>
    <name type="synonym">Buchnera asiatica</name>
    <dbReference type="NCBI Taxonomy" id="4170"/>
    <lineage>
        <taxon>Eukaryota</taxon>
        <taxon>Viridiplantae</taxon>
        <taxon>Streptophyta</taxon>
        <taxon>Embryophyta</taxon>
        <taxon>Tracheophyta</taxon>
        <taxon>Spermatophyta</taxon>
        <taxon>Magnoliopsida</taxon>
        <taxon>eudicotyledons</taxon>
        <taxon>Gunneridae</taxon>
        <taxon>Pentapetalae</taxon>
        <taxon>asterids</taxon>
        <taxon>lamiids</taxon>
        <taxon>Lamiales</taxon>
        <taxon>Orobanchaceae</taxon>
        <taxon>Buchnereae</taxon>
        <taxon>Striga</taxon>
    </lineage>
</organism>
<dbReference type="Proteomes" id="UP000325081">
    <property type="component" value="Unassembled WGS sequence"/>
</dbReference>
<name>A0A5A7PTQ5_STRAF</name>
<dbReference type="SUPFAM" id="SSF57959">
    <property type="entry name" value="Leucine zipper domain"/>
    <property type="match status" value="1"/>
</dbReference>
<reference evidence="4" key="1">
    <citation type="journal article" date="2019" name="Curr. Biol.">
        <title>Genome Sequence of Striga asiatica Provides Insight into the Evolution of Plant Parasitism.</title>
        <authorList>
            <person name="Yoshida S."/>
            <person name="Kim S."/>
            <person name="Wafula E.K."/>
            <person name="Tanskanen J."/>
            <person name="Kim Y.M."/>
            <person name="Honaas L."/>
            <person name="Yang Z."/>
            <person name="Spallek T."/>
            <person name="Conn C.E."/>
            <person name="Ichihashi Y."/>
            <person name="Cheong K."/>
            <person name="Cui S."/>
            <person name="Der J.P."/>
            <person name="Gundlach H."/>
            <person name="Jiao Y."/>
            <person name="Hori C."/>
            <person name="Ishida J.K."/>
            <person name="Kasahara H."/>
            <person name="Kiba T."/>
            <person name="Kim M.S."/>
            <person name="Koo N."/>
            <person name="Laohavisit A."/>
            <person name="Lee Y.H."/>
            <person name="Lumba S."/>
            <person name="McCourt P."/>
            <person name="Mortimer J.C."/>
            <person name="Mutuku J.M."/>
            <person name="Nomura T."/>
            <person name="Sasaki-Sekimoto Y."/>
            <person name="Seto Y."/>
            <person name="Wang Y."/>
            <person name="Wakatake T."/>
            <person name="Sakakibara H."/>
            <person name="Demura T."/>
            <person name="Yamaguchi S."/>
            <person name="Yoneyama K."/>
            <person name="Manabe R.I."/>
            <person name="Nelson D.C."/>
            <person name="Schulman A.H."/>
            <person name="Timko M.P."/>
            <person name="dePamphilis C.W."/>
            <person name="Choi D."/>
            <person name="Shirasu K."/>
        </authorList>
    </citation>
    <scope>NUCLEOTIDE SEQUENCE [LARGE SCALE GENOMIC DNA]</scope>
    <source>
        <strain evidence="4">cv. UVA1</strain>
    </source>
</reference>
<evidence type="ECO:0000313" key="4">
    <source>
        <dbReference type="Proteomes" id="UP000325081"/>
    </source>
</evidence>
<dbReference type="PANTHER" id="PTHR23334">
    <property type="entry name" value="CCAAT/ENHANCER BINDING PROTEIN"/>
    <property type="match status" value="1"/>
</dbReference>
<evidence type="ECO:0000256" key="1">
    <source>
        <dbReference type="SAM" id="MobiDB-lite"/>
    </source>
</evidence>
<feature type="region of interest" description="Disordered" evidence="1">
    <location>
        <begin position="74"/>
        <end position="98"/>
    </location>
</feature>
<dbReference type="GO" id="GO:0006351">
    <property type="term" value="P:DNA-templated transcription"/>
    <property type="evidence" value="ECO:0007669"/>
    <property type="project" value="InterPro"/>
</dbReference>
<dbReference type="InterPro" id="IPR004827">
    <property type="entry name" value="bZIP"/>
</dbReference>
<dbReference type="Pfam" id="PF07716">
    <property type="entry name" value="bZIP_2"/>
    <property type="match status" value="1"/>
</dbReference>
<accession>A0A5A7PTQ5</accession>
<proteinExistence type="predicted"/>
<dbReference type="PANTHER" id="PTHR23334:SF49">
    <property type="entry name" value="BASIC LEUCINE ZIPPER 23"/>
    <property type="match status" value="1"/>
</dbReference>
<dbReference type="OrthoDB" id="1905076at2759"/>
<dbReference type="AlphaFoldDB" id="A0A5A7PTQ5"/>
<dbReference type="InterPro" id="IPR031106">
    <property type="entry name" value="C/EBP"/>
</dbReference>
<evidence type="ECO:0000259" key="2">
    <source>
        <dbReference type="PROSITE" id="PS50217"/>
    </source>
</evidence>